<comment type="caution">
    <text evidence="2">The sequence shown here is derived from an EMBL/GenBank/DDBJ whole genome shotgun (WGS) entry which is preliminary data.</text>
</comment>
<dbReference type="OrthoDB" id="9794157at2"/>
<dbReference type="PANTHER" id="PTHR43682">
    <property type="entry name" value="LACTATE UTILIZATION PROTEIN C"/>
    <property type="match status" value="1"/>
</dbReference>
<dbReference type="InterPro" id="IPR003741">
    <property type="entry name" value="LUD_dom"/>
</dbReference>
<dbReference type="Pfam" id="PF02589">
    <property type="entry name" value="LUD_dom"/>
    <property type="match status" value="1"/>
</dbReference>
<dbReference type="PANTHER" id="PTHR43682:SF1">
    <property type="entry name" value="LACTATE UTILIZATION PROTEIN C"/>
    <property type="match status" value="1"/>
</dbReference>
<dbReference type="Proteomes" id="UP000251213">
    <property type="component" value="Unassembled WGS sequence"/>
</dbReference>
<evidence type="ECO:0000313" key="3">
    <source>
        <dbReference type="Proteomes" id="UP000251213"/>
    </source>
</evidence>
<dbReference type="Gene3D" id="3.40.50.10420">
    <property type="entry name" value="NagB/RpiA/CoA transferase-like"/>
    <property type="match status" value="1"/>
</dbReference>
<dbReference type="AlphaFoldDB" id="A0A364K181"/>
<evidence type="ECO:0000259" key="1">
    <source>
        <dbReference type="Pfam" id="PF02589"/>
    </source>
</evidence>
<evidence type="ECO:0000313" key="2">
    <source>
        <dbReference type="EMBL" id="RAL21441.1"/>
    </source>
</evidence>
<organism evidence="2 3">
    <name type="scientific">Thermoflavimicrobium daqui</name>
    <dbReference type="NCBI Taxonomy" id="2137476"/>
    <lineage>
        <taxon>Bacteria</taxon>
        <taxon>Bacillati</taxon>
        <taxon>Bacillota</taxon>
        <taxon>Bacilli</taxon>
        <taxon>Bacillales</taxon>
        <taxon>Thermoactinomycetaceae</taxon>
        <taxon>Thermoflavimicrobium</taxon>
    </lineage>
</organism>
<sequence length="210" mass="23313">MTTPPVQPVRGVPDFWKQYALQPAERVELFMKNWADLGGVAKRFSTKVELSTWINQISTEWEAKRLIRWDHSLLNDIHFNQENSQMEITVWNAKHEELLGKAARADIGLVVADYAIAHTGTAVVTSGAKRGRSVSLLPTVLIVIIPTCVIKTKMGEVLAEIHRWDGKSMPAGIHFITGPSRSSDIENDLTIGVHGPGIVYALILEENHDG</sequence>
<reference evidence="2 3" key="2">
    <citation type="submission" date="2018-06" db="EMBL/GenBank/DDBJ databases">
        <authorList>
            <person name="Zhirakovskaya E."/>
        </authorList>
    </citation>
    <scope>NUCLEOTIDE SEQUENCE [LARGE SCALE GENOMIC DNA]</scope>
    <source>
        <strain evidence="2 3">FBKL4.011</strain>
    </source>
</reference>
<name>A0A364K181_9BACL</name>
<protein>
    <submittedName>
        <fullName evidence="2">Lactate utilization protein C</fullName>
    </submittedName>
</protein>
<dbReference type="SUPFAM" id="SSF100950">
    <property type="entry name" value="NagB/RpiA/CoA transferase-like"/>
    <property type="match status" value="1"/>
</dbReference>
<reference evidence="2 3" key="1">
    <citation type="submission" date="2018-06" db="EMBL/GenBank/DDBJ databases">
        <title>Thermoflavimicrobium daqus sp. nov., a thermophilic microbe isolated from Moutai-flavour Daqu.</title>
        <authorList>
            <person name="Wang X."/>
            <person name="Zhou H."/>
        </authorList>
    </citation>
    <scope>NUCLEOTIDE SEQUENCE [LARGE SCALE GENOMIC DNA]</scope>
    <source>
        <strain evidence="2 3">FBKL4.011</strain>
    </source>
</reference>
<proteinExistence type="predicted"/>
<gene>
    <name evidence="2" type="ORF">DL897_16305</name>
</gene>
<dbReference type="InterPro" id="IPR024185">
    <property type="entry name" value="FTHF_cligase-like_sf"/>
</dbReference>
<feature type="domain" description="LUD" evidence="1">
    <location>
        <begin position="28"/>
        <end position="203"/>
    </location>
</feature>
<keyword evidence="3" id="KW-1185">Reference proteome</keyword>
<dbReference type="InterPro" id="IPR037171">
    <property type="entry name" value="NagB/RpiA_transferase-like"/>
</dbReference>
<accession>A0A364K181</accession>
<dbReference type="EMBL" id="QJKK01000014">
    <property type="protein sequence ID" value="RAL21441.1"/>
    <property type="molecule type" value="Genomic_DNA"/>
</dbReference>